<dbReference type="GO" id="GO:0006633">
    <property type="term" value="P:fatty acid biosynthetic process"/>
    <property type="evidence" value="ECO:0007669"/>
    <property type="project" value="InterPro"/>
</dbReference>
<name>A0A640K9X0_LEITA</name>
<dbReference type="Pfam" id="PF05292">
    <property type="entry name" value="MCD"/>
    <property type="match status" value="2"/>
</dbReference>
<evidence type="ECO:0000313" key="4">
    <source>
        <dbReference type="Proteomes" id="UP000419144"/>
    </source>
</evidence>
<comment type="caution">
    <text evidence="3">The sequence shown here is derived from an EMBL/GenBank/DDBJ whole genome shotgun (WGS) entry which is preliminary data.</text>
</comment>
<dbReference type="GO" id="GO:0006085">
    <property type="term" value="P:acetyl-CoA biosynthetic process"/>
    <property type="evidence" value="ECO:0007669"/>
    <property type="project" value="TreeGrafter"/>
</dbReference>
<dbReference type="GO" id="GO:0005759">
    <property type="term" value="C:mitochondrial matrix"/>
    <property type="evidence" value="ECO:0007669"/>
    <property type="project" value="TreeGrafter"/>
</dbReference>
<dbReference type="InterPro" id="IPR042303">
    <property type="entry name" value="Malonyl_CoA_deC_C_sf"/>
</dbReference>
<dbReference type="GO" id="GO:0005782">
    <property type="term" value="C:peroxisomal matrix"/>
    <property type="evidence" value="ECO:0007669"/>
    <property type="project" value="TreeGrafter"/>
</dbReference>
<feature type="domain" description="Malonyl-CoA decarboxylase C-terminal" evidence="2">
    <location>
        <begin position="714"/>
        <end position="793"/>
    </location>
</feature>
<dbReference type="InterPro" id="IPR038917">
    <property type="entry name" value="Malonyl_CoA_deC"/>
</dbReference>
<sequence length="823" mass="89732">MKPAMQARVRPPAPRRNMMYRHPSATAAAAAAAQRRCTFRSMSGANVSAAITTSCGTIPSAGTVAYHLRHFSAPTRLWQSKPPPRSLSLLPGSDATVSDERVARWCRRLWDLACRSATSGDSAHLLPQLQLASHRATEALLSSSSSSSTLTPSTQMDDNDEVKGEMALTCLRRVLRSDQGRIPGVMVETVWAAFNVLVPPIVQENVADDSITPAVEENFFLFISTLSELNFDLNAVVKASTQLTAKVDAYVALLQQKEAQETTRSATAAASASAPAAIEGCELTELMKLKRDVMQCCFEVRSAGSPLYYTWLSHTAAMPDGLRRLMHFRKLTHFFERLCKRHIKQLTQQQQQWSSPSGSAPATGESEKAFLSASEDTTERDHCAAELSKWRGRLAEVGLIDSAMSLLLRDLFSKAYLVMEELTWLSTPPSMLDKIMHAESVHPFHRGLEDMRHRLQPAHHRHLFAFLHPAVVEEPLIAVQVALTHGIASSADQILGRPTPLSDPGNTSKAALYFRDALKSCAAVDCAGAAEDGNVNTAIFYSINSAQSALRGMDMGSRLIKRVVQEVKGNINARRQARHLTPIDTFSTLSPIPLYVKWLADEVAAAAGAVGPITASDVFGKPLSTANEHTRYFELLREAIVGYIQRHPDVLPTEARAVTVAAAAAASSRGNHRTANIAALQYFVRLLQDAPSAPSLPCDDPATSAVGSTSTPRRPQPWWLDHTFTMALEAPLLRSVATYLCTAKRSADGRIRDPVGNFHVSNGATVYRLNFLANTTPKASRESACVMVNYWYDLPKVSANAAQYEVSRAVALGDPIKTLLGDM</sequence>
<organism evidence="3 4">
    <name type="scientific">Leishmania tarentolae</name>
    <name type="common">Sauroleishmania tarentolae</name>
    <dbReference type="NCBI Taxonomy" id="5689"/>
    <lineage>
        <taxon>Eukaryota</taxon>
        <taxon>Discoba</taxon>
        <taxon>Euglenozoa</taxon>
        <taxon>Kinetoplastea</taxon>
        <taxon>Metakinetoplastina</taxon>
        <taxon>Trypanosomatida</taxon>
        <taxon>Trypanosomatidae</taxon>
        <taxon>Leishmaniinae</taxon>
        <taxon>Leishmania</taxon>
        <taxon>lizard Leishmania</taxon>
    </lineage>
</organism>
<evidence type="ECO:0000256" key="1">
    <source>
        <dbReference type="SAM" id="MobiDB-lite"/>
    </source>
</evidence>
<dbReference type="Proteomes" id="UP000419144">
    <property type="component" value="Unassembled WGS sequence"/>
</dbReference>
<gene>
    <name evidence="3" type="ORF">LtaPh_0707500</name>
</gene>
<reference evidence="3" key="1">
    <citation type="submission" date="2019-11" db="EMBL/GenBank/DDBJ databases">
        <title>Leishmania tarentolae CDS.</title>
        <authorList>
            <person name="Goto Y."/>
            <person name="Yamagishi J."/>
        </authorList>
    </citation>
    <scope>NUCLEOTIDE SEQUENCE [LARGE SCALE GENOMIC DNA]</scope>
    <source>
        <strain evidence="3">Parrot Tar II</strain>
    </source>
</reference>
<dbReference type="VEuPathDB" id="TriTrypDB:LtaPh_0707500"/>
<dbReference type="PANTHER" id="PTHR28641">
    <property type="match status" value="1"/>
</dbReference>
<dbReference type="Gene3D" id="3.40.630.150">
    <property type="entry name" value="Malonyl-CoA decarboxylase, catalytic domain"/>
    <property type="match status" value="1"/>
</dbReference>
<feature type="region of interest" description="Disordered" evidence="1">
    <location>
        <begin position="349"/>
        <end position="375"/>
    </location>
</feature>
<dbReference type="GO" id="GO:0050080">
    <property type="term" value="F:malonyl-CoA decarboxylase activity"/>
    <property type="evidence" value="ECO:0007669"/>
    <property type="project" value="InterPro"/>
</dbReference>
<keyword evidence="4" id="KW-1185">Reference proteome</keyword>
<dbReference type="EMBL" id="BLBS01000008">
    <property type="protein sequence ID" value="GET86078.1"/>
    <property type="molecule type" value="Genomic_DNA"/>
</dbReference>
<dbReference type="InterPro" id="IPR007956">
    <property type="entry name" value="Malonyl_CoA_deC_C"/>
</dbReference>
<dbReference type="OrthoDB" id="426718at2759"/>
<dbReference type="PANTHER" id="PTHR28641:SF1">
    <property type="entry name" value="MALONYL-COA DECARBOXYLASE, MITOCHONDRIAL"/>
    <property type="match status" value="1"/>
</dbReference>
<dbReference type="GO" id="GO:2001294">
    <property type="term" value="P:malonyl-CoA catabolic process"/>
    <property type="evidence" value="ECO:0007669"/>
    <property type="project" value="TreeGrafter"/>
</dbReference>
<proteinExistence type="predicted"/>
<dbReference type="AlphaFoldDB" id="A0A640K9X0"/>
<evidence type="ECO:0000313" key="3">
    <source>
        <dbReference type="EMBL" id="GET86078.1"/>
    </source>
</evidence>
<feature type="domain" description="Malonyl-CoA decarboxylase C-terminal" evidence="2">
    <location>
        <begin position="416"/>
        <end position="602"/>
    </location>
</feature>
<protein>
    <submittedName>
        <fullName evidence="3">Malonyl-coa decarboxylase-like protein</fullName>
    </submittedName>
</protein>
<evidence type="ECO:0000259" key="2">
    <source>
        <dbReference type="Pfam" id="PF05292"/>
    </source>
</evidence>
<accession>A0A640K9X0</accession>